<reference evidence="1" key="1">
    <citation type="journal article" date="2020" name="Stud. Mycol.">
        <title>101 Dothideomycetes genomes: a test case for predicting lifestyles and emergence of pathogens.</title>
        <authorList>
            <person name="Haridas S."/>
            <person name="Albert R."/>
            <person name="Binder M."/>
            <person name="Bloem J."/>
            <person name="Labutti K."/>
            <person name="Salamov A."/>
            <person name="Andreopoulos B."/>
            <person name="Baker S."/>
            <person name="Barry K."/>
            <person name="Bills G."/>
            <person name="Bluhm B."/>
            <person name="Cannon C."/>
            <person name="Castanera R."/>
            <person name="Culley D."/>
            <person name="Daum C."/>
            <person name="Ezra D."/>
            <person name="Gonzalez J."/>
            <person name="Henrissat B."/>
            <person name="Kuo A."/>
            <person name="Liang C."/>
            <person name="Lipzen A."/>
            <person name="Lutzoni F."/>
            <person name="Magnuson J."/>
            <person name="Mondo S."/>
            <person name="Nolan M."/>
            <person name="Ohm R."/>
            <person name="Pangilinan J."/>
            <person name="Park H.-J."/>
            <person name="Ramirez L."/>
            <person name="Alfaro M."/>
            <person name="Sun H."/>
            <person name="Tritt A."/>
            <person name="Yoshinaga Y."/>
            <person name="Zwiers L.-H."/>
            <person name="Turgeon B."/>
            <person name="Goodwin S."/>
            <person name="Spatafora J."/>
            <person name="Crous P."/>
            <person name="Grigoriev I."/>
        </authorList>
    </citation>
    <scope>NUCLEOTIDE SEQUENCE</scope>
    <source>
        <strain evidence="1">CBS 110217</strain>
    </source>
</reference>
<keyword evidence="2" id="KW-1185">Reference proteome</keyword>
<dbReference type="OrthoDB" id="3942694at2759"/>
<gene>
    <name evidence="1" type="ORF">EK21DRAFT_119451</name>
</gene>
<comment type="caution">
    <text evidence="1">The sequence shown here is derived from an EMBL/GenBank/DDBJ whole genome shotgun (WGS) entry which is preliminary data.</text>
</comment>
<sequence>MPSLLEDPVTNILWQRVQNLSSYENQAQSFWHHVYTKEFFPERSYVVDYEEPPIEEEQGKRKVDQIVSQLVPDWGTLYILLFHEIKRNEISNADLEWVENQAYLACESYCKKHDIGVMYAQTSVGTRARFFVYKPGSWEPTDGRQLADWDAYLEFGDRESEKEILGMIKHIKKQGPALPKITWVWDQTRQKHYYLTPIYYIYEDGSKIVRK</sequence>
<accession>A0A9P4LEZ1</accession>
<dbReference type="EMBL" id="ML978459">
    <property type="protein sequence ID" value="KAF2022725.1"/>
    <property type="molecule type" value="Genomic_DNA"/>
</dbReference>
<protein>
    <submittedName>
        <fullName evidence="1">Uncharacterized protein</fullName>
    </submittedName>
</protein>
<organism evidence="1 2">
    <name type="scientific">Setomelanomma holmii</name>
    <dbReference type="NCBI Taxonomy" id="210430"/>
    <lineage>
        <taxon>Eukaryota</taxon>
        <taxon>Fungi</taxon>
        <taxon>Dikarya</taxon>
        <taxon>Ascomycota</taxon>
        <taxon>Pezizomycotina</taxon>
        <taxon>Dothideomycetes</taxon>
        <taxon>Pleosporomycetidae</taxon>
        <taxon>Pleosporales</taxon>
        <taxon>Pleosporineae</taxon>
        <taxon>Phaeosphaeriaceae</taxon>
        <taxon>Setomelanomma</taxon>
    </lineage>
</organism>
<dbReference type="AlphaFoldDB" id="A0A9P4LEZ1"/>
<evidence type="ECO:0000313" key="1">
    <source>
        <dbReference type="EMBL" id="KAF2022725.1"/>
    </source>
</evidence>
<name>A0A9P4LEZ1_9PLEO</name>
<proteinExistence type="predicted"/>
<evidence type="ECO:0000313" key="2">
    <source>
        <dbReference type="Proteomes" id="UP000799777"/>
    </source>
</evidence>
<dbReference type="Proteomes" id="UP000799777">
    <property type="component" value="Unassembled WGS sequence"/>
</dbReference>